<keyword evidence="2" id="KW-1185">Reference proteome</keyword>
<dbReference type="AlphaFoldDB" id="A0A220TZT7"/>
<dbReference type="Gene3D" id="3.30.300.20">
    <property type="match status" value="1"/>
</dbReference>
<dbReference type="InterPro" id="IPR036102">
    <property type="entry name" value="OsmC/Ohrsf"/>
</dbReference>
<dbReference type="Proteomes" id="UP000198312">
    <property type="component" value="Chromosome"/>
</dbReference>
<name>A0A220TZT7_9BACI</name>
<dbReference type="KEGG" id="vil:CFK37_03450"/>
<dbReference type="InterPro" id="IPR003718">
    <property type="entry name" value="OsmC/Ohr_fam"/>
</dbReference>
<dbReference type="SUPFAM" id="SSF82784">
    <property type="entry name" value="OsmC-like"/>
    <property type="match status" value="1"/>
</dbReference>
<dbReference type="OrthoDB" id="9804010at2"/>
<proteinExistence type="predicted"/>
<dbReference type="InterPro" id="IPR015946">
    <property type="entry name" value="KH_dom-like_a/b"/>
</dbReference>
<organism evidence="1 2">
    <name type="scientific">Virgibacillus phasianinus</name>
    <dbReference type="NCBI Taxonomy" id="2017483"/>
    <lineage>
        <taxon>Bacteria</taxon>
        <taxon>Bacillati</taxon>
        <taxon>Bacillota</taxon>
        <taxon>Bacilli</taxon>
        <taxon>Bacillales</taxon>
        <taxon>Bacillaceae</taxon>
        <taxon>Virgibacillus</taxon>
    </lineage>
</organism>
<evidence type="ECO:0000313" key="2">
    <source>
        <dbReference type="Proteomes" id="UP000198312"/>
    </source>
</evidence>
<gene>
    <name evidence="1" type="ORF">CFK37_03450</name>
</gene>
<reference evidence="1 2" key="1">
    <citation type="submission" date="2017-07" db="EMBL/GenBank/DDBJ databases">
        <title>Virgibacillus sp. LM2416.</title>
        <authorList>
            <person name="Tak E.J."/>
            <person name="Bae J.-W."/>
        </authorList>
    </citation>
    <scope>NUCLEOTIDE SEQUENCE [LARGE SCALE GENOMIC DNA]</scope>
    <source>
        <strain evidence="1 2">LM2416</strain>
    </source>
</reference>
<dbReference type="PANTHER" id="PTHR34352:SF1">
    <property type="entry name" value="PROTEIN YHFA"/>
    <property type="match status" value="1"/>
</dbReference>
<dbReference type="PANTHER" id="PTHR34352">
    <property type="entry name" value="PROTEIN YHFA"/>
    <property type="match status" value="1"/>
</dbReference>
<protein>
    <submittedName>
        <fullName evidence="1">Peroxiredoxin</fullName>
    </submittedName>
</protein>
<evidence type="ECO:0000313" key="1">
    <source>
        <dbReference type="EMBL" id="ASK61300.1"/>
    </source>
</evidence>
<accession>A0A220TZT7</accession>
<dbReference type="Pfam" id="PF02566">
    <property type="entry name" value="OsmC"/>
    <property type="match status" value="1"/>
</dbReference>
<sequence length="144" mass="15536">MQVEFSVMWDGKMAFSSTAPSGHDIKMDAAGPVGGENGGPRPTELLLNAVAGCTGIDTISILQKVRLQPSKFKMNVKGRNADDHPKRFVAIHIHYALEGELPEGKVIRAIQLSKNKYCSVAHSLSAEITVSYSINGTKGKEEVI</sequence>
<dbReference type="EMBL" id="CP022315">
    <property type="protein sequence ID" value="ASK61300.1"/>
    <property type="molecule type" value="Genomic_DNA"/>
</dbReference>